<dbReference type="Gramene" id="Kaladp0278s0030.5.v1.1">
    <property type="protein sequence ID" value="Kaladp0278s0030.5.v1.1.CDS.1"/>
    <property type="gene ID" value="Kaladp0278s0030.v1.1"/>
</dbReference>
<dbReference type="Gramene" id="Kaladp0278s0030.4.v1.1">
    <property type="protein sequence ID" value="Kaladp0278s0030.4.v1.1.CDS.1"/>
    <property type="gene ID" value="Kaladp0278s0030.v1.1"/>
</dbReference>
<keyword evidence="1" id="KW-0472">Membrane</keyword>
<evidence type="ECO:0000313" key="2">
    <source>
        <dbReference type="EnsemblPlants" id="Kaladp0278s0030.3.v1.1.CDS.1"/>
    </source>
</evidence>
<dbReference type="Proteomes" id="UP000594263">
    <property type="component" value="Unplaced"/>
</dbReference>
<feature type="transmembrane region" description="Helical" evidence="1">
    <location>
        <begin position="26"/>
        <end position="45"/>
    </location>
</feature>
<proteinExistence type="predicted"/>
<dbReference type="EnsemblPlants" id="Kaladp0278s0030.7.v1.1">
    <property type="protein sequence ID" value="Kaladp0278s0030.7.v1.1.CDS.1"/>
    <property type="gene ID" value="Kaladp0278s0030.v1.1"/>
</dbReference>
<dbReference type="Gramene" id="Kaladp0278s0030.6.v1.1">
    <property type="protein sequence ID" value="Kaladp0278s0030.6.v1.1.CDS.1"/>
    <property type="gene ID" value="Kaladp0278s0030.v1.1"/>
</dbReference>
<dbReference type="Gramene" id="Kaladp0278s0030.1.v1.1">
    <property type="protein sequence ID" value="Kaladp0278s0030.1.v1.1.CDS.1"/>
    <property type="gene ID" value="Kaladp0278s0030.v1.1"/>
</dbReference>
<sequence>MFRYLVVARWMLFWIEKAGRFPKNDLVVVLMISFRFFCLVIAGMVSEFRMR</sequence>
<reference evidence="2" key="1">
    <citation type="submission" date="2021-01" db="UniProtKB">
        <authorList>
            <consortium name="EnsemblPlants"/>
        </authorList>
    </citation>
    <scope>IDENTIFICATION</scope>
</reference>
<dbReference type="EnsemblPlants" id="Kaladp0278s0030.4.v1.1">
    <property type="protein sequence ID" value="Kaladp0278s0030.4.v1.1.CDS.1"/>
    <property type="gene ID" value="Kaladp0278s0030.v1.1"/>
</dbReference>
<dbReference type="Gramene" id="Kaladp0278s0030.7.v1.1">
    <property type="protein sequence ID" value="Kaladp0278s0030.7.v1.1.CDS.1"/>
    <property type="gene ID" value="Kaladp0278s0030.v1.1"/>
</dbReference>
<protein>
    <submittedName>
        <fullName evidence="2">Uncharacterized protein</fullName>
    </submittedName>
</protein>
<dbReference type="EnsemblPlants" id="Kaladp0278s0030.2.v1.1">
    <property type="protein sequence ID" value="Kaladp0278s0030.2.v1.1.CDS.1"/>
    <property type="gene ID" value="Kaladp0278s0030.v1.1"/>
</dbReference>
<dbReference type="EnsemblPlants" id="Kaladp0278s0030.3.v1.1">
    <property type="protein sequence ID" value="Kaladp0278s0030.3.v1.1.CDS.1"/>
    <property type="gene ID" value="Kaladp0278s0030.v1.1"/>
</dbReference>
<evidence type="ECO:0000256" key="1">
    <source>
        <dbReference type="SAM" id="Phobius"/>
    </source>
</evidence>
<dbReference type="AlphaFoldDB" id="A0A7N0V7W4"/>
<dbReference type="EnsemblPlants" id="Kaladp0278s0030.1.v1.1">
    <property type="protein sequence ID" value="Kaladp0278s0030.1.v1.1.CDS.1"/>
    <property type="gene ID" value="Kaladp0278s0030.v1.1"/>
</dbReference>
<keyword evidence="3" id="KW-1185">Reference proteome</keyword>
<dbReference type="EnsemblPlants" id="Kaladp0278s0030.5.v1.1">
    <property type="protein sequence ID" value="Kaladp0278s0030.5.v1.1.CDS.1"/>
    <property type="gene ID" value="Kaladp0278s0030.v1.1"/>
</dbReference>
<keyword evidence="1" id="KW-1133">Transmembrane helix</keyword>
<dbReference type="Gramene" id="Kaladp0278s0030.2.v1.1">
    <property type="protein sequence ID" value="Kaladp0278s0030.2.v1.1.CDS.1"/>
    <property type="gene ID" value="Kaladp0278s0030.v1.1"/>
</dbReference>
<dbReference type="EnsemblPlants" id="Kaladp0278s0030.6.v1.1">
    <property type="protein sequence ID" value="Kaladp0278s0030.6.v1.1.CDS.1"/>
    <property type="gene ID" value="Kaladp0278s0030.v1.1"/>
</dbReference>
<keyword evidence="1" id="KW-0812">Transmembrane</keyword>
<accession>A0A7N0V7W4</accession>
<evidence type="ECO:0000313" key="3">
    <source>
        <dbReference type="Proteomes" id="UP000594263"/>
    </source>
</evidence>
<organism evidence="2 3">
    <name type="scientific">Kalanchoe fedtschenkoi</name>
    <name type="common">Lavender scallops</name>
    <name type="synonym">South American air plant</name>
    <dbReference type="NCBI Taxonomy" id="63787"/>
    <lineage>
        <taxon>Eukaryota</taxon>
        <taxon>Viridiplantae</taxon>
        <taxon>Streptophyta</taxon>
        <taxon>Embryophyta</taxon>
        <taxon>Tracheophyta</taxon>
        <taxon>Spermatophyta</taxon>
        <taxon>Magnoliopsida</taxon>
        <taxon>eudicotyledons</taxon>
        <taxon>Gunneridae</taxon>
        <taxon>Pentapetalae</taxon>
        <taxon>Saxifragales</taxon>
        <taxon>Crassulaceae</taxon>
        <taxon>Kalanchoe</taxon>
    </lineage>
</organism>
<dbReference type="Gramene" id="Kaladp0278s0030.3.v1.1">
    <property type="protein sequence ID" value="Kaladp0278s0030.3.v1.1.CDS.1"/>
    <property type="gene ID" value="Kaladp0278s0030.v1.1"/>
</dbReference>
<name>A0A7N0V7W4_KALFE</name>